<evidence type="ECO:0000313" key="1">
    <source>
        <dbReference type="EMBL" id="MRW94193.1"/>
    </source>
</evidence>
<keyword evidence="2" id="KW-1185">Reference proteome</keyword>
<evidence type="ECO:0000313" key="2">
    <source>
        <dbReference type="Proteomes" id="UP000433309"/>
    </source>
</evidence>
<accession>A0A6I2L8K4</accession>
<comment type="caution">
    <text evidence="1">The sequence shown here is derived from an EMBL/GenBank/DDBJ whole genome shotgun (WGS) entry which is preliminary data.</text>
</comment>
<proteinExistence type="predicted"/>
<reference evidence="1 2" key="1">
    <citation type="submission" date="2019-11" db="EMBL/GenBank/DDBJ databases">
        <title>Novel species isolated from a subtropical stream in China.</title>
        <authorList>
            <person name="Lu H."/>
        </authorList>
    </citation>
    <scope>NUCLEOTIDE SEQUENCE [LARGE SCALE GENOMIC DNA]</scope>
    <source>
        <strain evidence="1 2">FT80W</strain>
    </source>
</reference>
<protein>
    <submittedName>
        <fullName evidence="1">Uncharacterized protein</fullName>
    </submittedName>
</protein>
<dbReference type="AlphaFoldDB" id="A0A6I2L8K4"/>
<name>A0A6I2L8K4_9BURK</name>
<dbReference type="RefSeq" id="WP_154383058.1">
    <property type="nucleotide sequence ID" value="NZ_WKJK01000023.1"/>
</dbReference>
<dbReference type="EMBL" id="WKJK01000023">
    <property type="protein sequence ID" value="MRW94193.1"/>
    <property type="molecule type" value="Genomic_DNA"/>
</dbReference>
<dbReference type="Proteomes" id="UP000433309">
    <property type="component" value="Unassembled WGS sequence"/>
</dbReference>
<gene>
    <name evidence="1" type="ORF">GJ699_29890</name>
</gene>
<organism evidence="1 2">
    <name type="scientific">Duganella guangzhouensis</name>
    <dbReference type="NCBI Taxonomy" id="2666084"/>
    <lineage>
        <taxon>Bacteria</taxon>
        <taxon>Pseudomonadati</taxon>
        <taxon>Pseudomonadota</taxon>
        <taxon>Betaproteobacteria</taxon>
        <taxon>Burkholderiales</taxon>
        <taxon>Oxalobacteraceae</taxon>
        <taxon>Telluria group</taxon>
        <taxon>Duganella</taxon>
    </lineage>
</organism>
<sequence length="142" mass="16037">MIQINSYKNVNGLAFGSSEAEAISIFGLPIRQAINREQEKELCFSDHTLRFDAKSGELREVSLLPQCSGAVNGKPVSWDEGFFDWLKTQDGDLKEVLGFVLSLKLGIALSGFHDNDESQKAIHAFRYGDWDMFKNRMHPLKQ</sequence>